<name>X0XMI0_9ZZZZ</name>
<sequence>ADSLQDHELYLLGYAPHDDQATQAAIDGATVTNTRWYLDNVRGEGIRHGYEQTQFFRDMLTDGDENNPVYKLMWEGNRQQNYAGIPEKYKRIGTHQTESDRNWDFVNTAIGLTGTIGVLVTGAIGMQGSVSPATTTGRVPGPAATAMGGRSAMQAIRQSILNSPASQAMASGRGRITGSPAWANVTMNSPLTSRAYRGINTSVHGFRAGSQLSFPGQMYQWMGMKTGHPVSKLTDQLSKLHPA</sequence>
<dbReference type="EMBL" id="BARS01048439">
    <property type="protein sequence ID" value="GAG36512.1"/>
    <property type="molecule type" value="Genomic_DNA"/>
</dbReference>
<feature type="non-terminal residue" evidence="1">
    <location>
        <position position="243"/>
    </location>
</feature>
<organism evidence="1">
    <name type="scientific">marine sediment metagenome</name>
    <dbReference type="NCBI Taxonomy" id="412755"/>
    <lineage>
        <taxon>unclassified sequences</taxon>
        <taxon>metagenomes</taxon>
        <taxon>ecological metagenomes</taxon>
    </lineage>
</organism>
<gene>
    <name evidence="1" type="ORF">S01H1_72602</name>
</gene>
<accession>X0XMI0</accession>
<protein>
    <submittedName>
        <fullName evidence="1">Uncharacterized protein</fullName>
    </submittedName>
</protein>
<comment type="caution">
    <text evidence="1">The sequence shown here is derived from an EMBL/GenBank/DDBJ whole genome shotgun (WGS) entry which is preliminary data.</text>
</comment>
<dbReference type="AlphaFoldDB" id="X0XMI0"/>
<proteinExistence type="predicted"/>
<reference evidence="1" key="1">
    <citation type="journal article" date="2014" name="Front. Microbiol.">
        <title>High frequency of phylogenetically diverse reductive dehalogenase-homologous genes in deep subseafloor sedimentary metagenomes.</title>
        <authorList>
            <person name="Kawai M."/>
            <person name="Futagami T."/>
            <person name="Toyoda A."/>
            <person name="Takaki Y."/>
            <person name="Nishi S."/>
            <person name="Hori S."/>
            <person name="Arai W."/>
            <person name="Tsubouchi T."/>
            <person name="Morono Y."/>
            <person name="Uchiyama I."/>
            <person name="Ito T."/>
            <person name="Fujiyama A."/>
            <person name="Inagaki F."/>
            <person name="Takami H."/>
        </authorList>
    </citation>
    <scope>NUCLEOTIDE SEQUENCE</scope>
    <source>
        <strain evidence="1">Expedition CK06-06</strain>
    </source>
</reference>
<evidence type="ECO:0000313" key="1">
    <source>
        <dbReference type="EMBL" id="GAG36512.1"/>
    </source>
</evidence>
<feature type="non-terminal residue" evidence="1">
    <location>
        <position position="1"/>
    </location>
</feature>